<sequence length="258" mass="28355">SSQPSQDLYRFKSSSFPPDEEPLIEEPSVNRASRPKPSDRLCGAYVIFFLLGIGSLLPWNFFITAKHYWAYKLQNCSEQAEPAPSDLRDYFESYISIASTVPSVLCLVGNFLLVNRVPASVRILSSLFIMLSIFLVITVLVKVDTSSWTTCFFALTIGCVVVVSGASTIFTSSILGLSSRFPMRNSQALLAGACPECEGSPPAVSFLLVWLCSVGCCGLGLFPLHLAFCHMVFVLETSLCHTKKKKTKNLQTEIKGSR</sequence>
<dbReference type="PANTHER" id="PTHR10332:SF17">
    <property type="entry name" value="EQUILIBRATIVE NUCLEOSIDE TRANSPORTER 3"/>
    <property type="match status" value="1"/>
</dbReference>
<dbReference type="Ensembl" id="ENSPSTT00000027501.1">
    <property type="protein sequence ID" value="ENSPSTP00000026143.1"/>
    <property type="gene ID" value="ENSPSTG00000019194.1"/>
</dbReference>
<proteinExistence type="inferred from homology"/>
<evidence type="ECO:0000256" key="2">
    <source>
        <dbReference type="ARBA" id="ARBA00007965"/>
    </source>
</evidence>
<keyword evidence="6 8" id="KW-0472">Membrane</keyword>
<feature type="transmembrane region" description="Helical" evidence="8">
    <location>
        <begin position="121"/>
        <end position="141"/>
    </location>
</feature>
<evidence type="ECO:0000256" key="8">
    <source>
        <dbReference type="SAM" id="Phobius"/>
    </source>
</evidence>
<keyword evidence="4 8" id="KW-0812">Transmembrane</keyword>
<feature type="transmembrane region" description="Helical" evidence="8">
    <location>
        <begin position="208"/>
        <end position="235"/>
    </location>
</feature>
<feature type="transmembrane region" description="Helical" evidence="8">
    <location>
        <begin position="41"/>
        <end position="63"/>
    </location>
</feature>
<dbReference type="Proteomes" id="UP000694428">
    <property type="component" value="Unplaced"/>
</dbReference>
<keyword evidence="5 8" id="KW-1133">Transmembrane helix</keyword>
<comment type="similarity">
    <text evidence="2">Belongs to the SLC29A/ENT transporter (TC 2.A.57) family.</text>
</comment>
<keyword evidence="10" id="KW-1185">Reference proteome</keyword>
<reference evidence="9" key="2">
    <citation type="submission" date="2025-09" db="UniProtKB">
        <authorList>
            <consortium name="Ensembl"/>
        </authorList>
    </citation>
    <scope>IDENTIFICATION</scope>
</reference>
<evidence type="ECO:0000313" key="9">
    <source>
        <dbReference type="Ensembl" id="ENSPSTP00000026143.1"/>
    </source>
</evidence>
<keyword evidence="3" id="KW-0813">Transport</keyword>
<evidence type="ECO:0000256" key="6">
    <source>
        <dbReference type="ARBA" id="ARBA00023136"/>
    </source>
</evidence>
<dbReference type="GO" id="GO:0005794">
    <property type="term" value="C:Golgi apparatus"/>
    <property type="evidence" value="ECO:0007669"/>
    <property type="project" value="TreeGrafter"/>
</dbReference>
<reference evidence="9" key="1">
    <citation type="submission" date="2025-08" db="UniProtKB">
        <authorList>
            <consortium name="Ensembl"/>
        </authorList>
    </citation>
    <scope>IDENTIFICATION</scope>
</reference>
<evidence type="ECO:0000256" key="1">
    <source>
        <dbReference type="ARBA" id="ARBA00004141"/>
    </source>
</evidence>
<evidence type="ECO:0000313" key="10">
    <source>
        <dbReference type="Proteomes" id="UP000694428"/>
    </source>
</evidence>
<dbReference type="AlphaFoldDB" id="A0A8C9G5R7"/>
<dbReference type="GO" id="GO:0005337">
    <property type="term" value="F:nucleoside transmembrane transporter activity"/>
    <property type="evidence" value="ECO:0007669"/>
    <property type="project" value="InterPro"/>
</dbReference>
<dbReference type="PANTHER" id="PTHR10332">
    <property type="entry name" value="EQUILIBRATIVE NUCLEOSIDE TRANSPORTER"/>
    <property type="match status" value="1"/>
</dbReference>
<evidence type="ECO:0000256" key="7">
    <source>
        <dbReference type="SAM" id="MobiDB-lite"/>
    </source>
</evidence>
<comment type="subcellular location">
    <subcellularLocation>
        <location evidence="1">Membrane</location>
        <topology evidence="1">Multi-pass membrane protein</topology>
    </subcellularLocation>
</comment>
<protein>
    <submittedName>
        <fullName evidence="9">Solute carrier family 29 member 3</fullName>
    </submittedName>
</protein>
<feature type="compositionally biased region" description="Polar residues" evidence="7">
    <location>
        <begin position="1"/>
        <end position="16"/>
    </location>
</feature>
<organism evidence="9 10">
    <name type="scientific">Pavo cristatus</name>
    <name type="common">Indian peafowl</name>
    <name type="synonym">Blue peafowl</name>
    <dbReference type="NCBI Taxonomy" id="9049"/>
    <lineage>
        <taxon>Eukaryota</taxon>
        <taxon>Metazoa</taxon>
        <taxon>Chordata</taxon>
        <taxon>Craniata</taxon>
        <taxon>Vertebrata</taxon>
        <taxon>Euteleostomi</taxon>
        <taxon>Archelosauria</taxon>
        <taxon>Archosauria</taxon>
        <taxon>Dinosauria</taxon>
        <taxon>Saurischia</taxon>
        <taxon>Theropoda</taxon>
        <taxon>Coelurosauria</taxon>
        <taxon>Aves</taxon>
        <taxon>Neognathae</taxon>
        <taxon>Galloanserae</taxon>
        <taxon>Galliformes</taxon>
        <taxon>Phasianidae</taxon>
        <taxon>Phasianinae</taxon>
        <taxon>Pavo</taxon>
    </lineage>
</organism>
<name>A0A8C9G5R7_PAVCR</name>
<accession>A0A8C9G5R7</accession>
<evidence type="ECO:0000256" key="3">
    <source>
        <dbReference type="ARBA" id="ARBA00022448"/>
    </source>
</evidence>
<feature type="transmembrane region" description="Helical" evidence="8">
    <location>
        <begin position="153"/>
        <end position="177"/>
    </location>
</feature>
<dbReference type="GO" id="GO:0005886">
    <property type="term" value="C:plasma membrane"/>
    <property type="evidence" value="ECO:0007669"/>
    <property type="project" value="TreeGrafter"/>
</dbReference>
<feature type="region of interest" description="Disordered" evidence="7">
    <location>
        <begin position="1"/>
        <end position="36"/>
    </location>
</feature>
<evidence type="ECO:0000256" key="5">
    <source>
        <dbReference type="ARBA" id="ARBA00022989"/>
    </source>
</evidence>
<dbReference type="InterPro" id="IPR002259">
    <property type="entry name" value="Eqnu_transpt"/>
</dbReference>
<evidence type="ECO:0000256" key="4">
    <source>
        <dbReference type="ARBA" id="ARBA00022692"/>
    </source>
</evidence>
<feature type="transmembrane region" description="Helical" evidence="8">
    <location>
        <begin position="94"/>
        <end position="114"/>
    </location>
</feature>